<accession>A0A7X6DQI2</accession>
<dbReference type="EMBL" id="VTOW01000002">
    <property type="protein sequence ID" value="NKE71444.1"/>
    <property type="molecule type" value="Genomic_DNA"/>
</dbReference>
<evidence type="ECO:0000256" key="4">
    <source>
        <dbReference type="ARBA" id="ARBA00023015"/>
    </source>
</evidence>
<dbReference type="PANTHER" id="PTHR33202:SF7">
    <property type="entry name" value="FERRIC UPTAKE REGULATION PROTEIN"/>
    <property type="match status" value="1"/>
</dbReference>
<dbReference type="InterPro" id="IPR036388">
    <property type="entry name" value="WH-like_DNA-bd_sf"/>
</dbReference>
<feature type="binding site" evidence="7">
    <location>
        <position position="121"/>
    </location>
    <ligand>
        <name>Zn(2+)</name>
        <dbReference type="ChEBI" id="CHEBI:29105"/>
    </ligand>
</feature>
<protein>
    <submittedName>
        <fullName evidence="8">Transcriptional repressor</fullName>
    </submittedName>
</protein>
<evidence type="ECO:0000256" key="3">
    <source>
        <dbReference type="ARBA" id="ARBA00022833"/>
    </source>
</evidence>
<evidence type="ECO:0000256" key="2">
    <source>
        <dbReference type="ARBA" id="ARBA00022491"/>
    </source>
</evidence>
<feature type="binding site" evidence="7">
    <location>
        <position position="83"/>
    </location>
    <ligand>
        <name>Zn(2+)</name>
        <dbReference type="ChEBI" id="CHEBI:29105"/>
    </ligand>
</feature>
<dbReference type="GO" id="GO:0045892">
    <property type="term" value="P:negative regulation of DNA-templated transcription"/>
    <property type="evidence" value="ECO:0007669"/>
    <property type="project" value="TreeGrafter"/>
</dbReference>
<comment type="caution">
    <text evidence="8">The sequence shown here is derived from an EMBL/GenBank/DDBJ whole genome shotgun (WGS) entry which is preliminary data.</text>
</comment>
<dbReference type="GO" id="GO:0003700">
    <property type="term" value="F:DNA-binding transcription factor activity"/>
    <property type="evidence" value="ECO:0007669"/>
    <property type="project" value="InterPro"/>
</dbReference>
<dbReference type="RefSeq" id="WP_168060082.1">
    <property type="nucleotide sequence ID" value="NZ_VTOW01000002.1"/>
</dbReference>
<dbReference type="Gene3D" id="3.30.1490.190">
    <property type="match status" value="1"/>
</dbReference>
<dbReference type="Gene3D" id="1.10.10.10">
    <property type="entry name" value="Winged helix-like DNA-binding domain superfamily/Winged helix DNA-binding domain"/>
    <property type="match status" value="1"/>
</dbReference>
<keyword evidence="5" id="KW-0238">DNA-binding</keyword>
<organism evidence="8 9">
    <name type="scientific">Candidatus Manganitrophus noduliformans</name>
    <dbReference type="NCBI Taxonomy" id="2606439"/>
    <lineage>
        <taxon>Bacteria</taxon>
        <taxon>Pseudomonadati</taxon>
        <taxon>Nitrospirota</taxon>
        <taxon>Nitrospiria</taxon>
        <taxon>Candidatus Troglogloeales</taxon>
        <taxon>Candidatus Manganitrophaceae</taxon>
        <taxon>Candidatus Manganitrophus</taxon>
    </lineage>
</organism>
<dbReference type="SUPFAM" id="SSF46785">
    <property type="entry name" value="Winged helix' DNA-binding domain"/>
    <property type="match status" value="1"/>
</dbReference>
<dbReference type="Proteomes" id="UP000534783">
    <property type="component" value="Unassembled WGS sequence"/>
</dbReference>
<evidence type="ECO:0000256" key="6">
    <source>
        <dbReference type="ARBA" id="ARBA00023163"/>
    </source>
</evidence>
<dbReference type="CDD" id="cd07153">
    <property type="entry name" value="Fur_like"/>
    <property type="match status" value="1"/>
</dbReference>
<dbReference type="GO" id="GO:0000976">
    <property type="term" value="F:transcription cis-regulatory region binding"/>
    <property type="evidence" value="ECO:0007669"/>
    <property type="project" value="TreeGrafter"/>
</dbReference>
<keyword evidence="4" id="KW-0805">Transcription regulation</keyword>
<dbReference type="InterPro" id="IPR002481">
    <property type="entry name" value="FUR"/>
</dbReference>
<evidence type="ECO:0000256" key="1">
    <source>
        <dbReference type="ARBA" id="ARBA00007957"/>
    </source>
</evidence>
<dbReference type="InterPro" id="IPR036390">
    <property type="entry name" value="WH_DNA-bd_sf"/>
</dbReference>
<dbReference type="AlphaFoldDB" id="A0A7X6DQI2"/>
<comment type="cofactor">
    <cofactor evidence="7">
        <name>Zn(2+)</name>
        <dbReference type="ChEBI" id="CHEBI:29105"/>
    </cofactor>
    <text evidence="7">Binds 1 zinc ion per subunit.</text>
</comment>
<dbReference type="InterPro" id="IPR043135">
    <property type="entry name" value="Fur_C"/>
</dbReference>
<reference evidence="8 9" key="1">
    <citation type="journal article" date="2020" name="Nature">
        <title>Bacterial chemolithoautotrophy via manganese oxidation.</title>
        <authorList>
            <person name="Yu H."/>
            <person name="Leadbetter J.R."/>
        </authorList>
    </citation>
    <scope>NUCLEOTIDE SEQUENCE [LARGE SCALE GENOMIC DNA]</scope>
    <source>
        <strain evidence="8 9">Mn-1</strain>
    </source>
</reference>
<keyword evidence="9" id="KW-1185">Reference proteome</keyword>
<keyword evidence="3 7" id="KW-0862">Zinc</keyword>
<feature type="binding site" evidence="7">
    <location>
        <position position="124"/>
    </location>
    <ligand>
        <name>Zn(2+)</name>
        <dbReference type="ChEBI" id="CHEBI:29105"/>
    </ligand>
</feature>
<comment type="similarity">
    <text evidence="1">Belongs to the Fur family.</text>
</comment>
<evidence type="ECO:0000256" key="7">
    <source>
        <dbReference type="PIRSR" id="PIRSR602481-1"/>
    </source>
</evidence>
<evidence type="ECO:0000256" key="5">
    <source>
        <dbReference type="ARBA" id="ARBA00023125"/>
    </source>
</evidence>
<name>A0A7X6DQI2_9BACT</name>
<feature type="binding site" evidence="7">
    <location>
        <position position="86"/>
    </location>
    <ligand>
        <name>Zn(2+)</name>
        <dbReference type="ChEBI" id="CHEBI:29105"/>
    </ligand>
</feature>
<sequence>MSPFFRKSRQRQMILDTLSDMKTHPTAQEIFARVREVDSQVGQATVYRNLRILKEQGEIIELSFGTGEKRYDRNVSRHEHFTCRRCGKIEDIYPNYRSLTGSLSEKGFQIDEWRIEAFGICQGCIEPNQPH</sequence>
<evidence type="ECO:0000313" key="9">
    <source>
        <dbReference type="Proteomes" id="UP000534783"/>
    </source>
</evidence>
<dbReference type="Pfam" id="PF01475">
    <property type="entry name" value="FUR"/>
    <property type="match status" value="1"/>
</dbReference>
<gene>
    <name evidence="8" type="ORF">MNODULE_11910</name>
</gene>
<keyword evidence="7" id="KW-0479">Metal-binding</keyword>
<evidence type="ECO:0000313" key="8">
    <source>
        <dbReference type="EMBL" id="NKE71444.1"/>
    </source>
</evidence>
<keyword evidence="2" id="KW-0678">Repressor</keyword>
<dbReference type="PANTHER" id="PTHR33202">
    <property type="entry name" value="ZINC UPTAKE REGULATION PROTEIN"/>
    <property type="match status" value="1"/>
</dbReference>
<dbReference type="GO" id="GO:1900376">
    <property type="term" value="P:regulation of secondary metabolite biosynthetic process"/>
    <property type="evidence" value="ECO:0007669"/>
    <property type="project" value="TreeGrafter"/>
</dbReference>
<proteinExistence type="inferred from homology"/>
<keyword evidence="6" id="KW-0804">Transcription</keyword>
<dbReference type="GO" id="GO:0008270">
    <property type="term" value="F:zinc ion binding"/>
    <property type="evidence" value="ECO:0007669"/>
    <property type="project" value="TreeGrafter"/>
</dbReference>